<gene>
    <name evidence="1" type="ORF">Lgee_1018</name>
</gene>
<evidence type="ECO:0000313" key="2">
    <source>
        <dbReference type="Proteomes" id="UP000054785"/>
    </source>
</evidence>
<comment type="caution">
    <text evidence="1">The sequence shown here is derived from an EMBL/GenBank/DDBJ whole genome shotgun (WGS) entry which is preliminary data.</text>
</comment>
<protein>
    <submittedName>
        <fullName evidence="1">Uncharacterized protein</fullName>
    </submittedName>
</protein>
<accession>A0A0W0TWW7</accession>
<dbReference type="EMBL" id="LNYC01000036">
    <property type="protein sequence ID" value="KTD00196.1"/>
    <property type="molecule type" value="Genomic_DNA"/>
</dbReference>
<evidence type="ECO:0000313" key="1">
    <source>
        <dbReference type="EMBL" id="KTD00196.1"/>
    </source>
</evidence>
<dbReference type="AlphaFoldDB" id="A0A0W0TWW7"/>
<dbReference type="RefSeq" id="WP_028386909.1">
    <property type="nucleotide sequence ID" value="NZ_CAAAHN010000042.1"/>
</dbReference>
<dbReference type="Proteomes" id="UP000054785">
    <property type="component" value="Unassembled WGS sequence"/>
</dbReference>
<name>A0A0W0TWW7_9GAMM</name>
<proteinExistence type="predicted"/>
<sequence length="82" mass="9202">MGDLAPLIELLSGLVKPIRMVLTENTTISHATEAELSDDEKRLQSVKNNPQKQVTETPACKALAALYTAYLMTRPPFYRLKR</sequence>
<reference evidence="1 2" key="1">
    <citation type="submission" date="2015-11" db="EMBL/GenBank/DDBJ databases">
        <title>Genomic analysis of 38 Legionella species identifies large and diverse effector repertoires.</title>
        <authorList>
            <person name="Burstein D."/>
            <person name="Amaro F."/>
            <person name="Zusman T."/>
            <person name="Lifshitz Z."/>
            <person name="Cohen O."/>
            <person name="Gilbert J.A."/>
            <person name="Pupko T."/>
            <person name="Shuman H.A."/>
            <person name="Segal G."/>
        </authorList>
    </citation>
    <scope>NUCLEOTIDE SEQUENCE [LARGE SCALE GENOMIC DNA]</scope>
    <source>
        <strain evidence="1 2">ATCC 49504</strain>
    </source>
</reference>
<dbReference type="PATRIC" id="fig|45065.4.peg.1090"/>
<organism evidence="1 2">
    <name type="scientific">Legionella geestiana</name>
    <dbReference type="NCBI Taxonomy" id="45065"/>
    <lineage>
        <taxon>Bacteria</taxon>
        <taxon>Pseudomonadati</taxon>
        <taxon>Pseudomonadota</taxon>
        <taxon>Gammaproteobacteria</taxon>
        <taxon>Legionellales</taxon>
        <taxon>Legionellaceae</taxon>
        <taxon>Legionella</taxon>
    </lineage>
</organism>
<keyword evidence="2" id="KW-1185">Reference proteome</keyword>